<dbReference type="InterPro" id="IPR037151">
    <property type="entry name" value="AlkB-like_sf"/>
</dbReference>
<dbReference type="RefSeq" id="WP_246915819.1">
    <property type="nucleotide sequence ID" value="NZ_CP090145.1"/>
</dbReference>
<dbReference type="Proteomes" id="UP000830454">
    <property type="component" value="Chromosome"/>
</dbReference>
<reference evidence="2" key="1">
    <citation type="submission" date="2021-12" db="EMBL/GenBank/DDBJ databases">
        <authorList>
            <person name="Cha I.-T."/>
            <person name="Lee K.-E."/>
            <person name="Park S.-J."/>
        </authorList>
    </citation>
    <scope>NUCLEOTIDE SEQUENCE</scope>
    <source>
        <strain evidence="2">YSM-43</strain>
    </source>
</reference>
<dbReference type="InterPro" id="IPR032854">
    <property type="entry name" value="ALKBH3"/>
</dbReference>
<dbReference type="InterPro" id="IPR027450">
    <property type="entry name" value="AlkB-like"/>
</dbReference>
<gene>
    <name evidence="2" type="ORF">LXD69_13695</name>
</gene>
<sequence length="259" mass="30320">MNQNEFKKITLPFEHNLFNELSTQINFENVGKGRIGNHLVKASDKGIPIVRTTTQYNIPSHEFSDLHSKIIKSINSNFVYFPEIKFNNALIEIYDNSYSKMKYHSDQCLDLVDDSYIGLFSCYEKPSKLEKPHIRILKIQNKTTNEEFDISLTHNSFVLFSVKANTNFSHKIILDSTLNQKEKQTDNRWLGITFRESKTFIKFKNKMPYLSCGSLLELADENQKKEFFMLRSQENRSINFTYPQINFTISKADTLMPIR</sequence>
<keyword evidence="3" id="KW-1185">Reference proteome</keyword>
<reference evidence="2" key="2">
    <citation type="submission" date="2022-04" db="EMBL/GenBank/DDBJ databases">
        <title>Complete Genome Sequence of Flavobacterium sediminilitoris YSM-43, Isolated from a Tidal Sediment.</title>
        <authorList>
            <person name="Lee P.A."/>
        </authorList>
    </citation>
    <scope>NUCLEOTIDE SEQUENCE</scope>
    <source>
        <strain evidence="2">YSM-43</strain>
    </source>
</reference>
<proteinExistence type="predicted"/>
<evidence type="ECO:0000313" key="3">
    <source>
        <dbReference type="Proteomes" id="UP000830454"/>
    </source>
</evidence>
<evidence type="ECO:0000259" key="1">
    <source>
        <dbReference type="Pfam" id="PF13532"/>
    </source>
</evidence>
<dbReference type="PANTHER" id="PTHR31212">
    <property type="entry name" value="ALPHA-KETOGLUTARATE-DEPENDENT DIOXYGENASE ALKB HOMOLOG 3"/>
    <property type="match status" value="1"/>
</dbReference>
<protein>
    <recommendedName>
        <fullName evidence="1">Alpha-ketoglutarate-dependent dioxygenase AlkB-like domain-containing protein</fullName>
    </recommendedName>
</protein>
<dbReference type="Gene3D" id="2.60.120.590">
    <property type="entry name" value="Alpha-ketoglutarate-dependent dioxygenase AlkB-like"/>
    <property type="match status" value="1"/>
</dbReference>
<accession>A0ABY4HJR7</accession>
<name>A0ABY4HJR7_9FLAO</name>
<dbReference type="SUPFAM" id="SSF51197">
    <property type="entry name" value="Clavaminate synthase-like"/>
    <property type="match status" value="1"/>
</dbReference>
<evidence type="ECO:0000313" key="2">
    <source>
        <dbReference type="EMBL" id="UOX33086.1"/>
    </source>
</evidence>
<dbReference type="EMBL" id="CP090145">
    <property type="protein sequence ID" value="UOX33086.1"/>
    <property type="molecule type" value="Genomic_DNA"/>
</dbReference>
<organism evidence="2 3">
    <name type="scientific">Flavobacterium sediminilitoris</name>
    <dbReference type="NCBI Taxonomy" id="2024526"/>
    <lineage>
        <taxon>Bacteria</taxon>
        <taxon>Pseudomonadati</taxon>
        <taxon>Bacteroidota</taxon>
        <taxon>Flavobacteriia</taxon>
        <taxon>Flavobacteriales</taxon>
        <taxon>Flavobacteriaceae</taxon>
        <taxon>Flavobacterium</taxon>
    </lineage>
</organism>
<dbReference type="PANTHER" id="PTHR31212:SF4">
    <property type="entry name" value="ALPHA-KETOGLUTARATE-DEPENDENT DIOXYGENASE ALKB HOMOLOG 3"/>
    <property type="match status" value="1"/>
</dbReference>
<dbReference type="Pfam" id="PF13532">
    <property type="entry name" value="2OG-FeII_Oxy_2"/>
    <property type="match status" value="1"/>
</dbReference>
<feature type="domain" description="Alpha-ketoglutarate-dependent dioxygenase AlkB-like" evidence="1">
    <location>
        <begin position="56"/>
        <end position="195"/>
    </location>
</feature>